<keyword evidence="3" id="KW-1185">Reference proteome</keyword>
<dbReference type="RefSeq" id="WP_123279461.1">
    <property type="nucleotide sequence ID" value="NZ_JALRGU010000359.1"/>
</dbReference>
<feature type="signal peptide" evidence="1">
    <location>
        <begin position="1"/>
        <end position="19"/>
    </location>
</feature>
<evidence type="ECO:0000256" key="1">
    <source>
        <dbReference type="SAM" id="SignalP"/>
    </source>
</evidence>
<keyword evidence="1" id="KW-0732">Signal</keyword>
<protein>
    <submittedName>
        <fullName evidence="2">Uncharacterized protein</fullName>
    </submittedName>
</protein>
<gene>
    <name evidence="2" type="ORF">EGI15_18350</name>
</gene>
<sequence length="249" mass="26902">MKKNITSLFFCLSFGTALAQTTGSKPSTLPNIIPPSAESYKLGSFGNLPISLFTGNANVDIPVTSFSAGNITIPIRLNYFSNGIKVDDMNGSTGLGWNLVSGGVITRVIRDLPDEDNQSNINIPTNIGDLGANTTAAMQFFQDASFDDIDTEQDLYMASFGGMQIKFVFDKKGIPVIYSQKDVVIEGTSGGNSFTITVDNGTKYYFTDKETTSNRTAGAGHSLISILPQPGILQKLRILPAEKQYLLRM</sequence>
<evidence type="ECO:0000313" key="3">
    <source>
        <dbReference type="Proteomes" id="UP000281899"/>
    </source>
</evidence>
<organism evidence="2 3">
    <name type="scientific">Chryseobacterium cucumeris</name>
    <dbReference type="NCBI Taxonomy" id="1813611"/>
    <lineage>
        <taxon>Bacteria</taxon>
        <taxon>Pseudomonadati</taxon>
        <taxon>Bacteroidota</taxon>
        <taxon>Flavobacteriia</taxon>
        <taxon>Flavobacteriales</taxon>
        <taxon>Weeksellaceae</taxon>
        <taxon>Chryseobacterium group</taxon>
        <taxon>Chryseobacterium</taxon>
    </lineage>
</organism>
<name>A0ABX9X483_9FLAO</name>
<feature type="chain" id="PRO_5046878278" evidence="1">
    <location>
        <begin position="20"/>
        <end position="249"/>
    </location>
</feature>
<evidence type="ECO:0000313" key="2">
    <source>
        <dbReference type="EMBL" id="ROH90620.1"/>
    </source>
</evidence>
<comment type="caution">
    <text evidence="2">The sequence shown here is derived from an EMBL/GenBank/DDBJ whole genome shotgun (WGS) entry which is preliminary data.</text>
</comment>
<reference evidence="2 3" key="1">
    <citation type="submission" date="2018-11" db="EMBL/GenBank/DDBJ databases">
        <title>Proposal to divide the Flavobacteriaceae and reorganize its genera based on Amino Acid Identity values calculated from whole genome sequences.</title>
        <authorList>
            <person name="Nicholson A.C."/>
            <person name="Gulvik C.A."/>
            <person name="Whitney A.M."/>
            <person name="Humrighouse B.W."/>
            <person name="Bell M."/>
            <person name="Holmes B."/>
            <person name="Steigerwalt A."/>
            <person name="Villarma A."/>
            <person name="Sheth M."/>
            <person name="Batra D."/>
            <person name="Pryor J."/>
            <person name="Bernardet J.-F."/>
            <person name="Hugo C."/>
            <person name="Kampfer P."/>
            <person name="Newman J."/>
            <person name="Mcquiston J.R."/>
        </authorList>
    </citation>
    <scope>NUCLEOTIDE SEQUENCE [LARGE SCALE GENOMIC DNA]</scope>
    <source>
        <strain evidence="2 3">G0235</strain>
    </source>
</reference>
<dbReference type="GeneID" id="301714639"/>
<dbReference type="EMBL" id="RJTW01000007">
    <property type="protein sequence ID" value="ROH90620.1"/>
    <property type="molecule type" value="Genomic_DNA"/>
</dbReference>
<accession>A0ABX9X483</accession>
<dbReference type="Proteomes" id="UP000281899">
    <property type="component" value="Unassembled WGS sequence"/>
</dbReference>
<proteinExistence type="predicted"/>